<proteinExistence type="inferred from homology"/>
<dbReference type="PANTHER" id="PTHR37828:SF1">
    <property type="entry name" value="YCII-RELATED DOMAIN-CONTAINING PROTEIN"/>
    <property type="match status" value="1"/>
</dbReference>
<evidence type="ECO:0000313" key="3">
    <source>
        <dbReference type="EMBL" id="QSO46884.1"/>
    </source>
</evidence>
<comment type="similarity">
    <text evidence="1">Belongs to the YciI family.</text>
</comment>
<dbReference type="Gene3D" id="3.30.70.1060">
    <property type="entry name" value="Dimeric alpha+beta barrel"/>
    <property type="match status" value="1"/>
</dbReference>
<reference evidence="3 4" key="1">
    <citation type="submission" date="2021-02" db="EMBL/GenBank/DDBJ databases">
        <title>Alicyclobacillus curvatus sp. nov. and Alicyclobacillus mengziensis sp. nov., two acidophilic bacteria isolated from acid mine drainage.</title>
        <authorList>
            <person name="Huang Y."/>
        </authorList>
    </citation>
    <scope>NUCLEOTIDE SEQUENCE [LARGE SCALE GENOMIC DNA]</scope>
    <source>
        <strain evidence="3 4">S30H14</strain>
    </source>
</reference>
<evidence type="ECO:0000256" key="1">
    <source>
        <dbReference type="ARBA" id="ARBA00007689"/>
    </source>
</evidence>
<dbReference type="PANTHER" id="PTHR37828">
    <property type="entry name" value="GSR2449 PROTEIN"/>
    <property type="match status" value="1"/>
</dbReference>
<dbReference type="RefSeq" id="WP_206656245.1">
    <property type="nucleotide sequence ID" value="NZ_CP071182.1"/>
</dbReference>
<organism evidence="3 4">
    <name type="scientific">Alicyclobacillus mengziensis</name>
    <dbReference type="NCBI Taxonomy" id="2931921"/>
    <lineage>
        <taxon>Bacteria</taxon>
        <taxon>Bacillati</taxon>
        <taxon>Bacillota</taxon>
        <taxon>Bacilli</taxon>
        <taxon>Bacillales</taxon>
        <taxon>Alicyclobacillaceae</taxon>
        <taxon>Alicyclobacillus</taxon>
    </lineage>
</organism>
<dbReference type="InterPro" id="IPR011008">
    <property type="entry name" value="Dimeric_a/b-barrel"/>
</dbReference>
<sequence>MKYLAMLTIVDPEKNQESRPAHLKYASDLYLQGKVFAAGPFPDGKGGLVIYDCESDEEATRLANADPAVTSGARTVEVRAWRTLDLPVEL</sequence>
<protein>
    <recommendedName>
        <fullName evidence="2">YCII-related domain-containing protein</fullName>
    </recommendedName>
</protein>
<dbReference type="SUPFAM" id="SSF54909">
    <property type="entry name" value="Dimeric alpha+beta barrel"/>
    <property type="match status" value="1"/>
</dbReference>
<keyword evidence="4" id="KW-1185">Reference proteome</keyword>
<dbReference type="Proteomes" id="UP000663505">
    <property type="component" value="Chromosome"/>
</dbReference>
<evidence type="ECO:0000259" key="2">
    <source>
        <dbReference type="Pfam" id="PF03795"/>
    </source>
</evidence>
<dbReference type="EMBL" id="CP071182">
    <property type="protein sequence ID" value="QSO46884.1"/>
    <property type="molecule type" value="Genomic_DNA"/>
</dbReference>
<dbReference type="InterPro" id="IPR005545">
    <property type="entry name" value="YCII"/>
</dbReference>
<accession>A0A9X7VXJ9</accession>
<feature type="domain" description="YCII-related" evidence="2">
    <location>
        <begin position="1"/>
        <end position="82"/>
    </location>
</feature>
<name>A0A9X7VXJ9_9BACL</name>
<dbReference type="Pfam" id="PF03795">
    <property type="entry name" value="YCII"/>
    <property type="match status" value="1"/>
</dbReference>
<gene>
    <name evidence="3" type="ORF">JZ786_21025</name>
</gene>
<evidence type="ECO:0000313" key="4">
    <source>
        <dbReference type="Proteomes" id="UP000663505"/>
    </source>
</evidence>
<dbReference type="AlphaFoldDB" id="A0A9X7VXJ9"/>
<dbReference type="KEGG" id="afx:JZ786_21025"/>